<proteinExistence type="predicted"/>
<accession>A0A5C7Y8S7</accession>
<organism evidence="1 2">
    <name type="scientific">Mycolicibacter arupensis</name>
    <dbReference type="NCBI Taxonomy" id="342002"/>
    <lineage>
        <taxon>Bacteria</taxon>
        <taxon>Bacillati</taxon>
        <taxon>Actinomycetota</taxon>
        <taxon>Actinomycetes</taxon>
        <taxon>Mycobacteriales</taxon>
        <taxon>Mycobacteriaceae</taxon>
        <taxon>Mycolicibacter</taxon>
    </lineage>
</organism>
<dbReference type="AlphaFoldDB" id="A0A5C7Y8S7"/>
<comment type="caution">
    <text evidence="1">The sequence shown here is derived from an EMBL/GenBank/DDBJ whole genome shotgun (WGS) entry which is preliminary data.</text>
</comment>
<protein>
    <submittedName>
        <fullName evidence="1">Uncharacterized protein</fullName>
    </submittedName>
</protein>
<gene>
    <name evidence="1" type="ORF">E6Q54_05970</name>
</gene>
<dbReference type="RefSeq" id="WP_276759442.1">
    <property type="nucleotide sequence ID" value="NZ_SSGD01000027.1"/>
</dbReference>
<reference evidence="1 2" key="1">
    <citation type="submission" date="2018-09" db="EMBL/GenBank/DDBJ databases">
        <title>Metagenome Assembled Genomes from an Advanced Water Purification Facility.</title>
        <authorList>
            <person name="Stamps B.W."/>
            <person name="Spear J.R."/>
        </authorList>
    </citation>
    <scope>NUCLEOTIDE SEQUENCE [LARGE SCALE GENOMIC DNA]</scope>
    <source>
        <strain evidence="1">Bin_29_2</strain>
    </source>
</reference>
<dbReference type="EMBL" id="SSGD01000027">
    <property type="protein sequence ID" value="TXI58280.1"/>
    <property type="molecule type" value="Genomic_DNA"/>
</dbReference>
<sequence length="68" mass="7349">MSYHPSHAHGDAVSIRLVDAEHGEFLVAVTPELAENLGTLLVTAVSSPRIGAHADQLRATQRDRLHGR</sequence>
<evidence type="ECO:0000313" key="2">
    <source>
        <dbReference type="Proteomes" id="UP000321797"/>
    </source>
</evidence>
<dbReference type="Proteomes" id="UP000321797">
    <property type="component" value="Unassembled WGS sequence"/>
</dbReference>
<evidence type="ECO:0000313" key="1">
    <source>
        <dbReference type="EMBL" id="TXI58280.1"/>
    </source>
</evidence>
<name>A0A5C7Y8S7_9MYCO</name>